<keyword evidence="3" id="KW-1185">Reference proteome</keyword>
<feature type="region of interest" description="Disordered" evidence="1">
    <location>
        <begin position="1"/>
        <end position="36"/>
    </location>
</feature>
<dbReference type="AlphaFoldDB" id="A0AA36EPK7"/>
<gene>
    <name evidence="2" type="ORF">LSALG_LOCUS42134</name>
</gene>
<evidence type="ECO:0000256" key="1">
    <source>
        <dbReference type="SAM" id="MobiDB-lite"/>
    </source>
</evidence>
<dbReference type="EMBL" id="OX465085">
    <property type="protein sequence ID" value="CAI9303714.1"/>
    <property type="molecule type" value="Genomic_DNA"/>
</dbReference>
<evidence type="ECO:0000313" key="3">
    <source>
        <dbReference type="Proteomes" id="UP001177003"/>
    </source>
</evidence>
<name>A0AA36EPK7_LACSI</name>
<organism evidence="2 3">
    <name type="scientific">Lactuca saligna</name>
    <name type="common">Willowleaf lettuce</name>
    <dbReference type="NCBI Taxonomy" id="75948"/>
    <lineage>
        <taxon>Eukaryota</taxon>
        <taxon>Viridiplantae</taxon>
        <taxon>Streptophyta</taxon>
        <taxon>Embryophyta</taxon>
        <taxon>Tracheophyta</taxon>
        <taxon>Spermatophyta</taxon>
        <taxon>Magnoliopsida</taxon>
        <taxon>eudicotyledons</taxon>
        <taxon>Gunneridae</taxon>
        <taxon>Pentapetalae</taxon>
        <taxon>asterids</taxon>
        <taxon>campanulids</taxon>
        <taxon>Asterales</taxon>
        <taxon>Asteraceae</taxon>
        <taxon>Cichorioideae</taxon>
        <taxon>Cichorieae</taxon>
        <taxon>Lactucinae</taxon>
        <taxon>Lactuca</taxon>
    </lineage>
</organism>
<dbReference type="Proteomes" id="UP001177003">
    <property type="component" value="Chromosome 9"/>
</dbReference>
<reference evidence="2" key="1">
    <citation type="submission" date="2023-04" db="EMBL/GenBank/DDBJ databases">
        <authorList>
            <person name="Vijverberg K."/>
            <person name="Xiong W."/>
            <person name="Schranz E."/>
        </authorList>
    </citation>
    <scope>NUCLEOTIDE SEQUENCE</scope>
</reference>
<sequence>MSARRQVRNEPPVRTEAPSPNCEVTPPLNNYVPSPPSSPKKIASILITIAPMPPPVSSQRSTTIPVSIPIFTESTISHHTSATPASSVHVSDMGANTLGFSSHVTPPISPICTNDYEMRFIDNEDDDLDGFAYSPF</sequence>
<evidence type="ECO:0000313" key="2">
    <source>
        <dbReference type="EMBL" id="CAI9303714.1"/>
    </source>
</evidence>
<accession>A0AA36EPK7</accession>
<proteinExistence type="predicted"/>
<protein>
    <submittedName>
        <fullName evidence="2">Uncharacterized protein</fullName>
    </submittedName>
</protein>